<evidence type="ECO:0000313" key="3">
    <source>
        <dbReference type="Proteomes" id="UP001423409"/>
    </source>
</evidence>
<reference evidence="2 3" key="1">
    <citation type="submission" date="2024-02" db="EMBL/GenBank/DDBJ databases">
        <title>Deinococcus caeni NBRC 101312.</title>
        <authorList>
            <person name="Ichikawa N."/>
            <person name="Katano-Makiyama Y."/>
            <person name="Hidaka K."/>
        </authorList>
    </citation>
    <scope>NUCLEOTIDE SEQUENCE [LARGE SCALE GENOMIC DNA]</scope>
    <source>
        <strain evidence="2 3">NBRC 101312</strain>
    </source>
</reference>
<organism evidence="2 3">
    <name type="scientific">Deinococcus caeni</name>
    <dbReference type="NCBI Taxonomy" id="569127"/>
    <lineage>
        <taxon>Bacteria</taxon>
        <taxon>Thermotogati</taxon>
        <taxon>Deinococcota</taxon>
        <taxon>Deinococci</taxon>
        <taxon>Deinococcales</taxon>
        <taxon>Deinococcaceae</taxon>
        <taxon>Deinococcus</taxon>
    </lineage>
</organism>
<accession>A0ABP9UFL7</accession>
<dbReference type="RefSeq" id="WP_345446196.1">
    <property type="nucleotide sequence ID" value="NZ_BAABQU010000038.1"/>
</dbReference>
<gene>
    <name evidence="2" type="ORF">Dcae01_02676</name>
</gene>
<evidence type="ECO:0000313" key="2">
    <source>
        <dbReference type="EMBL" id="GAA5441142.1"/>
    </source>
</evidence>
<feature type="region of interest" description="Disordered" evidence="1">
    <location>
        <begin position="1"/>
        <end position="26"/>
    </location>
</feature>
<protein>
    <submittedName>
        <fullName evidence="2">Uncharacterized protein</fullName>
    </submittedName>
</protein>
<keyword evidence="3" id="KW-1185">Reference proteome</keyword>
<name>A0ABP9UFL7_9DEIO</name>
<comment type="caution">
    <text evidence="2">The sequence shown here is derived from an EMBL/GenBank/DDBJ whole genome shotgun (WGS) entry which is preliminary data.</text>
</comment>
<sequence length="58" mass="5806">MPGNVTARLDAYDADEPGTGTGSGVKLTRGAATTCLPSASATLTAGETVTTCFQTTIR</sequence>
<proteinExistence type="predicted"/>
<evidence type="ECO:0000256" key="1">
    <source>
        <dbReference type="SAM" id="MobiDB-lite"/>
    </source>
</evidence>
<dbReference type="EMBL" id="BAABQU010000038">
    <property type="protein sequence ID" value="GAA5441142.1"/>
    <property type="molecule type" value="Genomic_DNA"/>
</dbReference>
<dbReference type="Proteomes" id="UP001423409">
    <property type="component" value="Unassembled WGS sequence"/>
</dbReference>